<dbReference type="Pfam" id="PF16344">
    <property type="entry name" value="FecR_C"/>
    <property type="match status" value="1"/>
</dbReference>
<reference evidence="4 5" key="1">
    <citation type="submission" date="2020-08" db="EMBL/GenBank/DDBJ databases">
        <title>Genomic Encyclopedia of Type Strains, Phase IV (KMG-IV): sequencing the most valuable type-strain genomes for metagenomic binning, comparative biology and taxonomic classification.</title>
        <authorList>
            <person name="Goeker M."/>
        </authorList>
    </citation>
    <scope>NUCLEOTIDE SEQUENCE [LARGE SCALE GENOMIC DNA]</scope>
    <source>
        <strain evidence="4 5">DSM 105721</strain>
    </source>
</reference>
<evidence type="ECO:0000313" key="5">
    <source>
        <dbReference type="Proteomes" id="UP000546007"/>
    </source>
</evidence>
<dbReference type="Proteomes" id="UP000546007">
    <property type="component" value="Unassembled WGS sequence"/>
</dbReference>
<dbReference type="OrthoDB" id="698019at2"/>
<feature type="domain" description="Protein FecR C-terminal" evidence="3">
    <location>
        <begin position="323"/>
        <end position="392"/>
    </location>
</feature>
<dbReference type="GO" id="GO:0016989">
    <property type="term" value="F:sigma factor antagonist activity"/>
    <property type="evidence" value="ECO:0007669"/>
    <property type="project" value="TreeGrafter"/>
</dbReference>
<dbReference type="Pfam" id="PF04773">
    <property type="entry name" value="FecR"/>
    <property type="match status" value="1"/>
</dbReference>
<sequence>MNRISDDVIERIIDFYLGDISEREKMDLERWVKETPGQEQCFKQTLKMCQRLRLSSREERAGGMKTRIQEKWREERLKRRRRFVWGVISSAAAVLLLVGIFHVYYTNRKEPVPETLPKISLLESKHGEREAILQFPSGNEVMLGRENDRTVPLAEGIVLKSDSVKNLFPQPESGKDVMTEEYHTVIVPRGGEYNLTLADGTNVWLNSDSKLKFPLHFVGNQRAVYLEGEAFFEVTSDSLKPFVVKTAEVNVKVLGTSFNVMNYTDEAKVEVALLKGKVKFEDTRNRQTRALVPGEVVRMDKASTSIVLTKEDVSRVSAWRTGYFYFENMSMEELVVKLERWYQVKFTFASEKVKQMRFTGAVTRYRDLEYVLKMIEKTRDISFVDFGDQIKIYEK</sequence>
<dbReference type="Gene3D" id="2.60.120.1440">
    <property type="match status" value="1"/>
</dbReference>
<keyword evidence="1" id="KW-0472">Membrane</keyword>
<gene>
    <name evidence="4" type="ORF">GGR14_001108</name>
</gene>
<name>A0A7W6HUR1_9BACT</name>
<dbReference type="PANTHER" id="PTHR30273:SF2">
    <property type="entry name" value="PROTEIN FECR"/>
    <property type="match status" value="1"/>
</dbReference>
<dbReference type="EMBL" id="JACIES010000002">
    <property type="protein sequence ID" value="MBB4025336.1"/>
    <property type="molecule type" value="Genomic_DNA"/>
</dbReference>
<comment type="caution">
    <text evidence="4">The sequence shown here is derived from an EMBL/GenBank/DDBJ whole genome shotgun (WGS) entry which is preliminary data.</text>
</comment>
<protein>
    <submittedName>
        <fullName evidence="4">Ferric-dicitrate binding protein FerR (Iron transport regulator)</fullName>
    </submittedName>
</protein>
<dbReference type="InterPro" id="IPR012373">
    <property type="entry name" value="Ferrdict_sens_TM"/>
</dbReference>
<dbReference type="InterPro" id="IPR032508">
    <property type="entry name" value="FecR_C"/>
</dbReference>
<evidence type="ECO:0000259" key="3">
    <source>
        <dbReference type="Pfam" id="PF16344"/>
    </source>
</evidence>
<dbReference type="AlphaFoldDB" id="A0A7W6HUR1"/>
<accession>A0A7W6HUR1</accession>
<keyword evidence="1" id="KW-0812">Transmembrane</keyword>
<dbReference type="InterPro" id="IPR006860">
    <property type="entry name" value="FecR"/>
</dbReference>
<evidence type="ECO:0000313" key="4">
    <source>
        <dbReference type="EMBL" id="MBB4025336.1"/>
    </source>
</evidence>
<proteinExistence type="predicted"/>
<dbReference type="FunFam" id="2.60.120.1440:FF:000001">
    <property type="entry name" value="Putative anti-sigma factor"/>
    <property type="match status" value="1"/>
</dbReference>
<feature type="domain" description="FecR protein" evidence="2">
    <location>
        <begin position="186"/>
        <end position="279"/>
    </location>
</feature>
<dbReference type="PANTHER" id="PTHR30273">
    <property type="entry name" value="PERIPLASMIC SIGNAL SENSOR AND SIGMA FACTOR ACTIVATOR FECR-RELATED"/>
    <property type="match status" value="1"/>
</dbReference>
<dbReference type="Gene3D" id="3.55.50.30">
    <property type="match status" value="1"/>
</dbReference>
<keyword evidence="5" id="KW-1185">Reference proteome</keyword>
<dbReference type="GeneID" id="93099447"/>
<evidence type="ECO:0000259" key="2">
    <source>
        <dbReference type="Pfam" id="PF04773"/>
    </source>
</evidence>
<dbReference type="RefSeq" id="WP_124315605.1">
    <property type="nucleotide sequence ID" value="NZ_AP028155.1"/>
</dbReference>
<evidence type="ECO:0000256" key="1">
    <source>
        <dbReference type="SAM" id="Phobius"/>
    </source>
</evidence>
<feature type="transmembrane region" description="Helical" evidence="1">
    <location>
        <begin position="83"/>
        <end position="105"/>
    </location>
</feature>
<organism evidence="4 5">
    <name type="scientific">Butyricimonas faecihominis</name>
    <dbReference type="NCBI Taxonomy" id="1472416"/>
    <lineage>
        <taxon>Bacteria</taxon>
        <taxon>Pseudomonadati</taxon>
        <taxon>Bacteroidota</taxon>
        <taxon>Bacteroidia</taxon>
        <taxon>Bacteroidales</taxon>
        <taxon>Odoribacteraceae</taxon>
        <taxon>Butyricimonas</taxon>
    </lineage>
</organism>
<keyword evidence="1" id="KW-1133">Transmembrane helix</keyword>